<proteinExistence type="predicted"/>
<feature type="region of interest" description="Disordered" evidence="1">
    <location>
        <begin position="226"/>
        <end position="246"/>
    </location>
</feature>
<dbReference type="Proteomes" id="UP001499938">
    <property type="component" value="Unassembled WGS sequence"/>
</dbReference>
<accession>A0ABN2M087</accession>
<evidence type="ECO:0000313" key="2">
    <source>
        <dbReference type="EMBL" id="GAA1805191.1"/>
    </source>
</evidence>
<evidence type="ECO:0000313" key="3">
    <source>
        <dbReference type="Proteomes" id="UP001499938"/>
    </source>
</evidence>
<sequence length="246" mass="26690">MDRRQFMGVAASGLIVGGSATLAEAAQAAEDERLAGFASSFNGSKSGWQNVVGNWTLKPGNLYNYGIAGKRTSVKHLNNYTNMYYKVRMRRRGNSTGVAANALVLRGNPSSRDTMGNWKPSYLFQYANSGWYSVYRYNADGSYTGVVPWATTSAVYRTGYNIVEVWAYSDGYLDFHINGSHLWGGGDSGGPTFGNVGLSIYTEPGKYSETFVDYANLTILNSRSSRRHTGVSGTPRLGGSVNMAPA</sequence>
<keyword evidence="3" id="KW-1185">Reference proteome</keyword>
<dbReference type="EMBL" id="BAAAPO010000047">
    <property type="protein sequence ID" value="GAA1805191.1"/>
    <property type="molecule type" value="Genomic_DNA"/>
</dbReference>
<organism evidence="2 3">
    <name type="scientific">Nostocoides veronense</name>
    <dbReference type="NCBI Taxonomy" id="330836"/>
    <lineage>
        <taxon>Bacteria</taxon>
        <taxon>Bacillati</taxon>
        <taxon>Actinomycetota</taxon>
        <taxon>Actinomycetes</taxon>
        <taxon>Micrococcales</taxon>
        <taxon>Intrasporangiaceae</taxon>
        <taxon>Nostocoides</taxon>
    </lineage>
</organism>
<dbReference type="RefSeq" id="WP_344087546.1">
    <property type="nucleotide sequence ID" value="NZ_BAAAPO010000047.1"/>
</dbReference>
<evidence type="ECO:0000256" key="1">
    <source>
        <dbReference type="SAM" id="MobiDB-lite"/>
    </source>
</evidence>
<dbReference type="Gene3D" id="2.60.120.560">
    <property type="entry name" value="Exo-inulinase, domain 1"/>
    <property type="match status" value="1"/>
</dbReference>
<reference evidence="2 3" key="1">
    <citation type="journal article" date="2019" name="Int. J. Syst. Evol. Microbiol.">
        <title>The Global Catalogue of Microorganisms (GCM) 10K type strain sequencing project: providing services to taxonomists for standard genome sequencing and annotation.</title>
        <authorList>
            <consortium name="The Broad Institute Genomics Platform"/>
            <consortium name="The Broad Institute Genome Sequencing Center for Infectious Disease"/>
            <person name="Wu L."/>
            <person name="Ma J."/>
        </authorList>
    </citation>
    <scope>NUCLEOTIDE SEQUENCE [LARGE SCALE GENOMIC DNA]</scope>
    <source>
        <strain evidence="2 3">JCM 15592</strain>
    </source>
</reference>
<comment type="caution">
    <text evidence="2">The sequence shown here is derived from an EMBL/GenBank/DDBJ whole genome shotgun (WGS) entry which is preliminary data.</text>
</comment>
<gene>
    <name evidence="2" type="ORF">GCM10009811_31020</name>
</gene>
<protein>
    <submittedName>
        <fullName evidence="2">Uncharacterized protein</fullName>
    </submittedName>
</protein>
<name>A0ABN2M087_9MICO</name>